<organism evidence="1 2">
    <name type="scientific">Ignelater luminosus</name>
    <name type="common">Cucubano</name>
    <name type="synonym">Pyrophorus luminosus</name>
    <dbReference type="NCBI Taxonomy" id="2038154"/>
    <lineage>
        <taxon>Eukaryota</taxon>
        <taxon>Metazoa</taxon>
        <taxon>Ecdysozoa</taxon>
        <taxon>Arthropoda</taxon>
        <taxon>Hexapoda</taxon>
        <taxon>Insecta</taxon>
        <taxon>Pterygota</taxon>
        <taxon>Neoptera</taxon>
        <taxon>Endopterygota</taxon>
        <taxon>Coleoptera</taxon>
        <taxon>Polyphaga</taxon>
        <taxon>Elateriformia</taxon>
        <taxon>Elateroidea</taxon>
        <taxon>Elateridae</taxon>
        <taxon>Agrypninae</taxon>
        <taxon>Pyrophorini</taxon>
        <taxon>Ignelater</taxon>
    </lineage>
</organism>
<comment type="caution">
    <text evidence="1">The sequence shown here is derived from an EMBL/GenBank/DDBJ whole genome shotgun (WGS) entry which is preliminary data.</text>
</comment>
<proteinExistence type="predicted"/>
<gene>
    <name evidence="1" type="ORF">ILUMI_24854</name>
</gene>
<dbReference type="OrthoDB" id="409048at2759"/>
<name>A0A8K0G0L0_IGNLU</name>
<evidence type="ECO:0000313" key="1">
    <source>
        <dbReference type="EMBL" id="KAF2881324.1"/>
    </source>
</evidence>
<dbReference type="EMBL" id="VTPC01090755">
    <property type="protein sequence ID" value="KAF2881324.1"/>
    <property type="molecule type" value="Genomic_DNA"/>
</dbReference>
<protein>
    <submittedName>
        <fullName evidence="1">Uncharacterized protein</fullName>
    </submittedName>
</protein>
<keyword evidence="2" id="KW-1185">Reference proteome</keyword>
<feature type="non-terminal residue" evidence="1">
    <location>
        <position position="1"/>
    </location>
</feature>
<reference evidence="1" key="1">
    <citation type="submission" date="2019-08" db="EMBL/GenBank/DDBJ databases">
        <title>The genome of the North American firefly Photinus pyralis.</title>
        <authorList>
            <consortium name="Photinus pyralis genome working group"/>
            <person name="Fallon T.R."/>
            <person name="Sander Lower S.E."/>
            <person name="Weng J.-K."/>
        </authorList>
    </citation>
    <scope>NUCLEOTIDE SEQUENCE</scope>
    <source>
        <strain evidence="1">TRF0915ILg1</strain>
        <tissue evidence="1">Whole body</tissue>
    </source>
</reference>
<dbReference type="Proteomes" id="UP000801492">
    <property type="component" value="Unassembled WGS sequence"/>
</dbReference>
<evidence type="ECO:0000313" key="2">
    <source>
        <dbReference type="Proteomes" id="UP000801492"/>
    </source>
</evidence>
<dbReference type="AlphaFoldDB" id="A0A8K0G0L0"/>
<accession>A0A8K0G0L0</accession>
<sequence length="143" mass="15952">RERNDGKVKKHFMELLEGTDTAPETGRLVTLVTVPEPFSEGESDTALKKMKTGKVAGPEGRGLVLRICKLALAQKKLPDDGKFLSLSRYSRGGMGEILEITEVLRDVVNGLRGAKRAQDLIFSIRQLAKRAAMYQKKSLRRLR</sequence>